<dbReference type="CDD" id="cd00331">
    <property type="entry name" value="IGPS"/>
    <property type="match status" value="1"/>
</dbReference>
<dbReference type="InterPro" id="IPR011060">
    <property type="entry name" value="RibuloseP-bd_barrel"/>
</dbReference>
<accession>A0ABU9N351</accession>
<evidence type="ECO:0000256" key="6">
    <source>
        <dbReference type="ARBA" id="ARBA00022822"/>
    </source>
</evidence>
<sequence length="264" mass="28979">MTILDQIIASKKKEIALKKAVVSTQQLENNDLFNSKTVSLSKSILNSPFGIIAEHKRRSPSKDIINTSLSVEEVVTGYESSGASGISILTDNQYFGGSLDDLLLAKASVKTPLLRKEFIIDEFQILEAKAHGADAILLIAAVLTPTEIKILSEFAQSLALEVLLEVHSLEELLNSSMPSLDIIGVNNRNLKTFELDLKTSIDLFEHIPQDFVAISESGINNPKDVWQLKNVGFQGFLIGENFMKTNNPGESLGQFINQLKTNGH</sequence>
<reference evidence="10 11" key="1">
    <citation type="submission" date="2024-03" db="EMBL/GenBank/DDBJ databases">
        <title>Two novel species of the genus Flavobacterium exhibiting potentially degradation of complex polysaccharides.</title>
        <authorList>
            <person name="Lian X."/>
        </authorList>
    </citation>
    <scope>NUCLEOTIDE SEQUENCE [LARGE SCALE GENOMIC DNA]</scope>
    <source>
        <strain evidence="11">j3</strain>
    </source>
</reference>
<evidence type="ECO:0000256" key="1">
    <source>
        <dbReference type="ARBA" id="ARBA00001633"/>
    </source>
</evidence>
<comment type="pathway">
    <text evidence="2">Amino-acid biosynthesis; L-tryptophan biosynthesis; L-tryptophan from chorismate: step 4/5.</text>
</comment>
<keyword evidence="4" id="KW-0028">Amino-acid biosynthesis</keyword>
<organism evidence="10 11">
    <name type="scientific">Flavobacterium aureirubrum</name>
    <dbReference type="NCBI Taxonomy" id="3133147"/>
    <lineage>
        <taxon>Bacteria</taxon>
        <taxon>Pseudomonadati</taxon>
        <taxon>Bacteroidota</taxon>
        <taxon>Flavobacteriia</taxon>
        <taxon>Flavobacteriales</taxon>
        <taxon>Flavobacteriaceae</taxon>
        <taxon>Flavobacterium</taxon>
    </lineage>
</organism>
<evidence type="ECO:0000256" key="7">
    <source>
        <dbReference type="ARBA" id="ARBA00023141"/>
    </source>
</evidence>
<dbReference type="InterPro" id="IPR013785">
    <property type="entry name" value="Aldolase_TIM"/>
</dbReference>
<evidence type="ECO:0000259" key="9">
    <source>
        <dbReference type="Pfam" id="PF00218"/>
    </source>
</evidence>
<dbReference type="PANTHER" id="PTHR22854:SF2">
    <property type="entry name" value="INDOLE-3-GLYCEROL-PHOSPHATE SYNTHASE"/>
    <property type="match status" value="1"/>
</dbReference>
<protein>
    <recommendedName>
        <fullName evidence="3">indole-3-glycerol-phosphate synthase</fullName>
        <ecNumber evidence="3">4.1.1.48</ecNumber>
    </recommendedName>
</protein>
<evidence type="ECO:0000256" key="5">
    <source>
        <dbReference type="ARBA" id="ARBA00022793"/>
    </source>
</evidence>
<comment type="catalytic activity">
    <reaction evidence="1">
        <text>1-(2-carboxyphenylamino)-1-deoxy-D-ribulose 5-phosphate + H(+) = (1S,2R)-1-C-(indol-3-yl)glycerol 3-phosphate + CO2 + H2O</text>
        <dbReference type="Rhea" id="RHEA:23476"/>
        <dbReference type="ChEBI" id="CHEBI:15377"/>
        <dbReference type="ChEBI" id="CHEBI:15378"/>
        <dbReference type="ChEBI" id="CHEBI:16526"/>
        <dbReference type="ChEBI" id="CHEBI:58613"/>
        <dbReference type="ChEBI" id="CHEBI:58866"/>
        <dbReference type="EC" id="4.1.1.48"/>
    </reaction>
</comment>
<dbReference type="InterPro" id="IPR013798">
    <property type="entry name" value="Indole-3-glycerol_P_synth_dom"/>
</dbReference>
<gene>
    <name evidence="10" type="primary">trpC</name>
    <name evidence="10" type="ORF">WFZ85_05915</name>
</gene>
<evidence type="ECO:0000313" key="11">
    <source>
        <dbReference type="Proteomes" id="UP001460072"/>
    </source>
</evidence>
<dbReference type="InterPro" id="IPR045186">
    <property type="entry name" value="Indole-3-glycerol_P_synth"/>
</dbReference>
<proteinExistence type="predicted"/>
<keyword evidence="7" id="KW-0057">Aromatic amino acid biosynthesis</keyword>
<evidence type="ECO:0000256" key="4">
    <source>
        <dbReference type="ARBA" id="ARBA00022605"/>
    </source>
</evidence>
<dbReference type="EC" id="4.1.1.48" evidence="3"/>
<dbReference type="Gene3D" id="3.20.20.70">
    <property type="entry name" value="Aldolase class I"/>
    <property type="match status" value="1"/>
</dbReference>
<evidence type="ECO:0000256" key="3">
    <source>
        <dbReference type="ARBA" id="ARBA00012362"/>
    </source>
</evidence>
<name>A0ABU9N351_9FLAO</name>
<keyword evidence="5" id="KW-0210">Decarboxylase</keyword>
<dbReference type="EMBL" id="JBCGDO010000005">
    <property type="protein sequence ID" value="MEM0542142.1"/>
    <property type="molecule type" value="Genomic_DNA"/>
</dbReference>
<dbReference type="Pfam" id="PF00218">
    <property type="entry name" value="IGPS"/>
    <property type="match status" value="1"/>
</dbReference>
<evidence type="ECO:0000313" key="10">
    <source>
        <dbReference type="EMBL" id="MEM0542142.1"/>
    </source>
</evidence>
<keyword evidence="8 10" id="KW-0456">Lyase</keyword>
<comment type="caution">
    <text evidence="10">The sequence shown here is derived from an EMBL/GenBank/DDBJ whole genome shotgun (WGS) entry which is preliminary data.</text>
</comment>
<dbReference type="SUPFAM" id="SSF51366">
    <property type="entry name" value="Ribulose-phoshate binding barrel"/>
    <property type="match status" value="1"/>
</dbReference>
<dbReference type="Proteomes" id="UP001460072">
    <property type="component" value="Unassembled WGS sequence"/>
</dbReference>
<keyword evidence="11" id="KW-1185">Reference proteome</keyword>
<dbReference type="NCBIfam" id="NF001377">
    <property type="entry name" value="PRK00278.2-4"/>
    <property type="match status" value="1"/>
</dbReference>
<feature type="domain" description="Indole-3-glycerol phosphate synthase" evidence="9">
    <location>
        <begin position="4"/>
        <end position="250"/>
    </location>
</feature>
<evidence type="ECO:0000256" key="2">
    <source>
        <dbReference type="ARBA" id="ARBA00004696"/>
    </source>
</evidence>
<evidence type="ECO:0000256" key="8">
    <source>
        <dbReference type="ARBA" id="ARBA00023239"/>
    </source>
</evidence>
<dbReference type="RefSeq" id="WP_342695366.1">
    <property type="nucleotide sequence ID" value="NZ_JBCGDO010000005.1"/>
</dbReference>
<dbReference type="PANTHER" id="PTHR22854">
    <property type="entry name" value="TRYPTOPHAN BIOSYNTHESIS PROTEIN"/>
    <property type="match status" value="1"/>
</dbReference>
<dbReference type="GO" id="GO:0004425">
    <property type="term" value="F:indole-3-glycerol-phosphate synthase activity"/>
    <property type="evidence" value="ECO:0007669"/>
    <property type="project" value="UniProtKB-EC"/>
</dbReference>
<keyword evidence="6" id="KW-0822">Tryptophan biosynthesis</keyword>